<dbReference type="Proteomes" id="UP000253437">
    <property type="component" value="Unassembled WGS sequence"/>
</dbReference>
<proteinExistence type="inferred from homology"/>
<dbReference type="SUPFAM" id="SSF102114">
    <property type="entry name" value="Radical SAM enzymes"/>
    <property type="match status" value="1"/>
</dbReference>
<evidence type="ECO:0000256" key="3">
    <source>
        <dbReference type="ARBA" id="ARBA00022723"/>
    </source>
</evidence>
<sequence length="347" mass="39799">MFDRIMFLPKVNNACFLDCSYCMTDLEMERLKKGDLPIDTMLPTWRIKEMCDKSAGFNRWVFSFLGGEPLMNGKDYFREVFEIIKERSKFHFTPYSTRVTTNGLLLDDEWMDLFAEYNCKVVMSYDGLGNGKKGSKKGHEIMKRYANHKAMGNVAMVVSESNYHTLVDVYKELESAGVKRFSTQYDIFADTPMMAKFGHATVELFRYIESLEKVTTSYFVYNDAKAMKRGKLSSLNSGDFLNNHLVNDYVIDYDGSIRNGLSARTGDMGTHGNLSDYQHINDLLFTKSMRRVLRDYTASLQVFGELSEVCRMTRGGGYAPDKYGYHPEFAPHIPKLTCYKILLDAVS</sequence>
<dbReference type="Gene3D" id="3.20.20.70">
    <property type="entry name" value="Aldolase class I"/>
    <property type="match status" value="1"/>
</dbReference>
<comment type="cofactor">
    <cofactor evidence="1">
        <name>[4Fe-4S] cluster</name>
        <dbReference type="ChEBI" id="CHEBI:49883"/>
    </cofactor>
</comment>
<evidence type="ECO:0000256" key="1">
    <source>
        <dbReference type="ARBA" id="ARBA00001966"/>
    </source>
</evidence>
<keyword evidence="3" id="KW-0479">Metal-binding</keyword>
<dbReference type="InterPro" id="IPR013785">
    <property type="entry name" value="Aldolase_TIM"/>
</dbReference>
<dbReference type="InterPro" id="IPR023867">
    <property type="entry name" value="Sulphatase_maturase_rSAM"/>
</dbReference>
<dbReference type="RefSeq" id="WP_114091615.1">
    <property type="nucleotide sequence ID" value="NZ_QOUW02000007.1"/>
</dbReference>
<evidence type="ECO:0000259" key="7">
    <source>
        <dbReference type="PROSITE" id="PS51918"/>
    </source>
</evidence>
<dbReference type="GO" id="GO:0046872">
    <property type="term" value="F:metal ion binding"/>
    <property type="evidence" value="ECO:0007669"/>
    <property type="project" value="UniProtKB-KW"/>
</dbReference>
<dbReference type="AlphaFoldDB" id="A0A8B3DK36"/>
<dbReference type="SFLD" id="SFLDS00029">
    <property type="entry name" value="Radical_SAM"/>
    <property type="match status" value="1"/>
</dbReference>
<dbReference type="CDD" id="cd01335">
    <property type="entry name" value="Radical_SAM"/>
    <property type="match status" value="1"/>
</dbReference>
<evidence type="ECO:0000256" key="2">
    <source>
        <dbReference type="ARBA" id="ARBA00022691"/>
    </source>
</evidence>
<dbReference type="GO" id="GO:0051536">
    <property type="term" value="F:iron-sulfur cluster binding"/>
    <property type="evidence" value="ECO:0007669"/>
    <property type="project" value="UniProtKB-KW"/>
</dbReference>
<dbReference type="InterPro" id="IPR007197">
    <property type="entry name" value="rSAM"/>
</dbReference>
<keyword evidence="4" id="KW-0408">Iron</keyword>
<dbReference type="GO" id="GO:0016491">
    <property type="term" value="F:oxidoreductase activity"/>
    <property type="evidence" value="ECO:0007669"/>
    <property type="project" value="InterPro"/>
</dbReference>
<protein>
    <submittedName>
        <fullName evidence="8">Radical SAM protein</fullName>
    </submittedName>
</protein>
<dbReference type="PROSITE" id="PS51918">
    <property type="entry name" value="RADICAL_SAM"/>
    <property type="match status" value="1"/>
</dbReference>
<comment type="similarity">
    <text evidence="6">Belongs to the radical SAM superfamily. Anaerobic sulfatase-maturating enzyme family.</text>
</comment>
<reference evidence="8 9" key="1">
    <citation type="submission" date="2018-08" db="EMBL/GenBank/DDBJ databases">
        <title>Vibrio harveyi strains pathogenic to white snook Centropomus viridis Lockington (1877) and potential probiotic bacteria.</title>
        <authorList>
            <person name="Soto-Rodriguez S."/>
            <person name="Gomez-Gil B."/>
            <person name="Lozano-Olvera R."/>
        </authorList>
    </citation>
    <scope>NUCLEOTIDE SEQUENCE [LARGE SCALE GENOMIC DNA]</scope>
    <source>
        <strain evidence="8 9">CAIM 1508</strain>
    </source>
</reference>
<dbReference type="PANTHER" id="PTHR43273:SF3">
    <property type="entry name" value="ANAEROBIC SULFATASE-MATURATING ENZYME HOMOLOG ASLB-RELATED"/>
    <property type="match status" value="1"/>
</dbReference>
<name>A0A8B3DK36_VIBHA</name>
<evidence type="ECO:0000256" key="4">
    <source>
        <dbReference type="ARBA" id="ARBA00023004"/>
    </source>
</evidence>
<accession>A0A8B3DK36</accession>
<gene>
    <name evidence="8" type="ORF">DS957_003625</name>
</gene>
<evidence type="ECO:0000313" key="8">
    <source>
        <dbReference type="EMBL" id="RIW17871.1"/>
    </source>
</evidence>
<evidence type="ECO:0000313" key="9">
    <source>
        <dbReference type="Proteomes" id="UP000253437"/>
    </source>
</evidence>
<organism evidence="8 9">
    <name type="scientific">Vibrio harveyi</name>
    <name type="common">Beneckea harveyi</name>
    <dbReference type="NCBI Taxonomy" id="669"/>
    <lineage>
        <taxon>Bacteria</taxon>
        <taxon>Pseudomonadati</taxon>
        <taxon>Pseudomonadota</taxon>
        <taxon>Gammaproteobacteria</taxon>
        <taxon>Vibrionales</taxon>
        <taxon>Vibrionaceae</taxon>
        <taxon>Vibrio</taxon>
    </lineage>
</organism>
<dbReference type="Pfam" id="PF04055">
    <property type="entry name" value="Radical_SAM"/>
    <property type="match status" value="1"/>
</dbReference>
<dbReference type="InterPro" id="IPR058240">
    <property type="entry name" value="rSAM_sf"/>
</dbReference>
<dbReference type="SFLD" id="SFLDG01067">
    <property type="entry name" value="SPASM/twitch_domain_containing"/>
    <property type="match status" value="1"/>
</dbReference>
<dbReference type="PANTHER" id="PTHR43273">
    <property type="entry name" value="ANAEROBIC SULFATASE-MATURATING ENZYME HOMOLOG ASLB-RELATED"/>
    <property type="match status" value="1"/>
</dbReference>
<comment type="caution">
    <text evidence="8">The sequence shown here is derived from an EMBL/GenBank/DDBJ whole genome shotgun (WGS) entry which is preliminary data.</text>
</comment>
<evidence type="ECO:0000256" key="5">
    <source>
        <dbReference type="ARBA" id="ARBA00023014"/>
    </source>
</evidence>
<evidence type="ECO:0000256" key="6">
    <source>
        <dbReference type="ARBA" id="ARBA00023601"/>
    </source>
</evidence>
<feature type="domain" description="Radical SAM core" evidence="7">
    <location>
        <begin position="1"/>
        <end position="212"/>
    </location>
</feature>
<keyword evidence="2" id="KW-0949">S-adenosyl-L-methionine</keyword>
<keyword evidence="5" id="KW-0411">Iron-sulfur</keyword>
<dbReference type="EMBL" id="QOUW02000007">
    <property type="protein sequence ID" value="RIW17871.1"/>
    <property type="molecule type" value="Genomic_DNA"/>
</dbReference>